<dbReference type="Gene3D" id="1.20.140.150">
    <property type="match status" value="1"/>
</dbReference>
<evidence type="ECO:0000313" key="3">
    <source>
        <dbReference type="Proteomes" id="UP000298327"/>
    </source>
</evidence>
<dbReference type="GO" id="GO:0005886">
    <property type="term" value="C:plasma membrane"/>
    <property type="evidence" value="ECO:0007669"/>
    <property type="project" value="InterPro"/>
</dbReference>
<reference evidence="2 3" key="1">
    <citation type="submission" date="2019-02" db="EMBL/GenBank/DDBJ databases">
        <title>Genome sequencing of the rare red list fungi Dentipellis fragilis.</title>
        <authorList>
            <person name="Buettner E."/>
            <person name="Kellner H."/>
        </authorList>
    </citation>
    <scope>NUCLEOTIDE SEQUENCE [LARGE SCALE GENOMIC DNA]</scope>
    <source>
        <strain evidence="2 3">DSM 105465</strain>
    </source>
</reference>
<keyword evidence="1" id="KW-0472">Membrane</keyword>
<dbReference type="InterPro" id="IPR051380">
    <property type="entry name" value="pH-response_reg_palI/RIM9"/>
</dbReference>
<dbReference type="GO" id="GO:0032153">
    <property type="term" value="C:cell division site"/>
    <property type="evidence" value="ECO:0007669"/>
    <property type="project" value="TreeGrafter"/>
</dbReference>
<dbReference type="Proteomes" id="UP000298327">
    <property type="component" value="Unassembled WGS sequence"/>
</dbReference>
<comment type="caution">
    <text evidence="2">The sequence shown here is derived from an EMBL/GenBank/DDBJ whole genome shotgun (WGS) entry which is preliminary data.</text>
</comment>
<keyword evidence="3" id="KW-1185">Reference proteome</keyword>
<dbReference type="EMBL" id="SEOQ01000251">
    <property type="protein sequence ID" value="TFY66395.1"/>
    <property type="molecule type" value="Genomic_DNA"/>
</dbReference>
<name>A0A4Y9YVS5_9AGAM</name>
<proteinExistence type="predicted"/>
<dbReference type="InterPro" id="IPR009571">
    <property type="entry name" value="SUR7/Rim9-like_fungi"/>
</dbReference>
<dbReference type="PANTHER" id="PTHR28013:SF4">
    <property type="entry name" value="MARVEL DOMAIN-CONTAINING PROTEIN"/>
    <property type="match status" value="1"/>
</dbReference>
<evidence type="ECO:0000313" key="2">
    <source>
        <dbReference type="EMBL" id="TFY66395.1"/>
    </source>
</evidence>
<organism evidence="2 3">
    <name type="scientific">Dentipellis fragilis</name>
    <dbReference type="NCBI Taxonomy" id="205917"/>
    <lineage>
        <taxon>Eukaryota</taxon>
        <taxon>Fungi</taxon>
        <taxon>Dikarya</taxon>
        <taxon>Basidiomycota</taxon>
        <taxon>Agaricomycotina</taxon>
        <taxon>Agaricomycetes</taxon>
        <taxon>Russulales</taxon>
        <taxon>Hericiaceae</taxon>
        <taxon>Dentipellis</taxon>
    </lineage>
</organism>
<gene>
    <name evidence="2" type="ORF">EVG20_g4689</name>
</gene>
<keyword evidence="1" id="KW-0812">Transmembrane</keyword>
<feature type="transmembrane region" description="Helical" evidence="1">
    <location>
        <begin position="192"/>
        <end position="211"/>
    </location>
</feature>
<dbReference type="STRING" id="205917.A0A4Y9YVS5"/>
<accession>A0A4Y9YVS5</accession>
<evidence type="ECO:0008006" key="4">
    <source>
        <dbReference type="Google" id="ProtNLM"/>
    </source>
</evidence>
<dbReference type="AlphaFoldDB" id="A0A4Y9YVS5"/>
<feature type="transmembrane region" description="Helical" evidence="1">
    <location>
        <begin position="9"/>
        <end position="32"/>
    </location>
</feature>
<dbReference type="GO" id="GO:0035838">
    <property type="term" value="C:growing cell tip"/>
    <property type="evidence" value="ECO:0007669"/>
    <property type="project" value="TreeGrafter"/>
</dbReference>
<dbReference type="OrthoDB" id="2354757at2759"/>
<dbReference type="Pfam" id="PF06687">
    <property type="entry name" value="SUR7"/>
    <property type="match status" value="1"/>
</dbReference>
<sequence length="239" mass="25819">MAPPASTRAFFIPSIVFLAIAFILSLIVSISLPSLTTLDIARVQFDNATAPQVAISSGSQEQAQQLRFGIWSYCVYGANSTDRTCVDPGHGYSVQISYTAPDATSASNVTIGSSYTRGLGVHPVASAFTFLALLCSLSQHFTLMLLTIVLALLSAFLTFLAFIIDIALFVRIRMEMGHLGGAIEHTTAGPGFWLSLAALLLLLLSSCTVFVGRRRARARAGVQTEKTGGFWTRFRRGRY</sequence>
<evidence type="ECO:0000256" key="1">
    <source>
        <dbReference type="SAM" id="Phobius"/>
    </source>
</evidence>
<dbReference type="PANTHER" id="PTHR28013">
    <property type="entry name" value="PROTEIN DCV1-RELATED"/>
    <property type="match status" value="1"/>
</dbReference>
<feature type="transmembrane region" description="Helical" evidence="1">
    <location>
        <begin position="144"/>
        <end position="172"/>
    </location>
</feature>
<keyword evidence="1" id="KW-1133">Transmembrane helix</keyword>
<protein>
    <recommendedName>
        <fullName evidence="4">Pali-domain-containing protein</fullName>
    </recommendedName>
</protein>